<dbReference type="InterPro" id="IPR005516">
    <property type="entry name" value="Remorin_C"/>
</dbReference>
<dbReference type="Pfam" id="PF03763">
    <property type="entry name" value="Remorin_C"/>
    <property type="match status" value="1"/>
</dbReference>
<dbReference type="Proteomes" id="UP001327560">
    <property type="component" value="Chromosome 4"/>
</dbReference>
<name>A0AAQ3KBF4_9LILI</name>
<sequence>MSSILSWENSKKAALGAEWKKIEEKFEKKKAECREKMRNKEAKILKEAQEKRAKVTAAHEEEILRTEETSAKYLSSGHTLKKPITCFAS</sequence>
<gene>
    <name evidence="4" type="ORF">Cni_G14123</name>
</gene>
<proteinExistence type="inferred from homology"/>
<feature type="coiled-coil region" evidence="2">
    <location>
        <begin position="23"/>
        <end position="54"/>
    </location>
</feature>
<keyword evidence="2" id="KW-0175">Coiled coil</keyword>
<evidence type="ECO:0000313" key="4">
    <source>
        <dbReference type="EMBL" id="WOL05395.1"/>
    </source>
</evidence>
<dbReference type="AlphaFoldDB" id="A0AAQ3KBF4"/>
<accession>A0AAQ3KBF4</accession>
<dbReference type="PANTHER" id="PTHR31775">
    <property type="entry name" value="OS02G0117200 PROTEIN"/>
    <property type="match status" value="1"/>
</dbReference>
<evidence type="ECO:0000259" key="3">
    <source>
        <dbReference type="Pfam" id="PF03763"/>
    </source>
</evidence>
<evidence type="ECO:0000313" key="5">
    <source>
        <dbReference type="Proteomes" id="UP001327560"/>
    </source>
</evidence>
<reference evidence="4 5" key="1">
    <citation type="submission" date="2023-10" db="EMBL/GenBank/DDBJ databases">
        <title>Chromosome-scale genome assembly provides insights into flower coloration mechanisms of Canna indica.</title>
        <authorList>
            <person name="Li C."/>
        </authorList>
    </citation>
    <scope>NUCLEOTIDE SEQUENCE [LARGE SCALE GENOMIC DNA]</scope>
    <source>
        <tissue evidence="4">Flower</tissue>
    </source>
</reference>
<dbReference type="PANTHER" id="PTHR31775:SF5">
    <property type="entry name" value="REMORIN 1.4"/>
    <property type="match status" value="1"/>
</dbReference>
<feature type="domain" description="Remorin C-terminal" evidence="3">
    <location>
        <begin position="2"/>
        <end position="81"/>
    </location>
</feature>
<comment type="similarity">
    <text evidence="1">Belongs to the remorin family.</text>
</comment>
<organism evidence="4 5">
    <name type="scientific">Canna indica</name>
    <name type="common">Indian-shot</name>
    <dbReference type="NCBI Taxonomy" id="4628"/>
    <lineage>
        <taxon>Eukaryota</taxon>
        <taxon>Viridiplantae</taxon>
        <taxon>Streptophyta</taxon>
        <taxon>Embryophyta</taxon>
        <taxon>Tracheophyta</taxon>
        <taxon>Spermatophyta</taxon>
        <taxon>Magnoliopsida</taxon>
        <taxon>Liliopsida</taxon>
        <taxon>Zingiberales</taxon>
        <taxon>Cannaceae</taxon>
        <taxon>Canna</taxon>
    </lineage>
</organism>
<protein>
    <submittedName>
        <fullName evidence="4">Remorin</fullName>
    </submittedName>
</protein>
<keyword evidence="5" id="KW-1185">Reference proteome</keyword>
<dbReference type="EMBL" id="CP136893">
    <property type="protein sequence ID" value="WOL05395.1"/>
    <property type="molecule type" value="Genomic_DNA"/>
</dbReference>
<evidence type="ECO:0000256" key="2">
    <source>
        <dbReference type="SAM" id="Coils"/>
    </source>
</evidence>
<evidence type="ECO:0000256" key="1">
    <source>
        <dbReference type="ARBA" id="ARBA00005711"/>
    </source>
</evidence>